<accession>A0ABV8LDB4</accession>
<dbReference type="EMBL" id="JBHSBA010000016">
    <property type="protein sequence ID" value="MFC4128857.1"/>
    <property type="molecule type" value="Genomic_DNA"/>
</dbReference>
<keyword evidence="2" id="KW-1185">Reference proteome</keyword>
<name>A0ABV8LDB4_9NOCA</name>
<dbReference type="RefSeq" id="WP_378554725.1">
    <property type="nucleotide sequence ID" value="NZ_JBHSBA010000016.1"/>
</dbReference>
<sequence length="42" mass="4678">MTTTDPRPTCGHEDCTTWRDPHTGEHVTYCGFAIEMPLEVAA</sequence>
<evidence type="ECO:0000313" key="1">
    <source>
        <dbReference type="EMBL" id="MFC4128857.1"/>
    </source>
</evidence>
<comment type="caution">
    <text evidence="1">The sequence shown here is derived from an EMBL/GenBank/DDBJ whole genome shotgun (WGS) entry which is preliminary data.</text>
</comment>
<dbReference type="Proteomes" id="UP001595767">
    <property type="component" value="Unassembled WGS sequence"/>
</dbReference>
<gene>
    <name evidence="1" type="ORF">ACFOW8_28380</name>
</gene>
<organism evidence="1 2">
    <name type="scientific">Nocardia rhizosphaerae</name>
    <dbReference type="NCBI Taxonomy" id="1691571"/>
    <lineage>
        <taxon>Bacteria</taxon>
        <taxon>Bacillati</taxon>
        <taxon>Actinomycetota</taxon>
        <taxon>Actinomycetes</taxon>
        <taxon>Mycobacteriales</taxon>
        <taxon>Nocardiaceae</taxon>
        <taxon>Nocardia</taxon>
    </lineage>
</organism>
<proteinExistence type="predicted"/>
<reference evidence="2" key="1">
    <citation type="journal article" date="2019" name="Int. J. Syst. Evol. Microbiol.">
        <title>The Global Catalogue of Microorganisms (GCM) 10K type strain sequencing project: providing services to taxonomists for standard genome sequencing and annotation.</title>
        <authorList>
            <consortium name="The Broad Institute Genomics Platform"/>
            <consortium name="The Broad Institute Genome Sequencing Center for Infectious Disease"/>
            <person name="Wu L."/>
            <person name="Ma J."/>
        </authorList>
    </citation>
    <scope>NUCLEOTIDE SEQUENCE [LARGE SCALE GENOMIC DNA]</scope>
    <source>
        <strain evidence="2">CGMCC 4.7204</strain>
    </source>
</reference>
<protein>
    <submittedName>
        <fullName evidence="1">Uncharacterized protein</fullName>
    </submittedName>
</protein>
<evidence type="ECO:0000313" key="2">
    <source>
        <dbReference type="Proteomes" id="UP001595767"/>
    </source>
</evidence>